<reference evidence="1" key="1">
    <citation type="journal article" date="2021" name="New Phytol.">
        <title>Evolutionary innovations through gain and loss of genes in the ectomycorrhizal Boletales.</title>
        <authorList>
            <person name="Wu G."/>
            <person name="Miyauchi S."/>
            <person name="Morin E."/>
            <person name="Kuo A."/>
            <person name="Drula E."/>
            <person name="Varga T."/>
            <person name="Kohler A."/>
            <person name="Feng B."/>
            <person name="Cao Y."/>
            <person name="Lipzen A."/>
            <person name="Daum C."/>
            <person name="Hundley H."/>
            <person name="Pangilinan J."/>
            <person name="Johnson J."/>
            <person name="Barry K."/>
            <person name="LaButti K."/>
            <person name="Ng V."/>
            <person name="Ahrendt S."/>
            <person name="Min B."/>
            <person name="Choi I.G."/>
            <person name="Park H."/>
            <person name="Plett J.M."/>
            <person name="Magnuson J."/>
            <person name="Spatafora J.W."/>
            <person name="Nagy L.G."/>
            <person name="Henrissat B."/>
            <person name="Grigoriev I.V."/>
            <person name="Yang Z.L."/>
            <person name="Xu J."/>
            <person name="Martin F.M."/>
        </authorList>
    </citation>
    <scope>NUCLEOTIDE SEQUENCE</scope>
    <source>
        <strain evidence="1">KUC20120723A-06</strain>
    </source>
</reference>
<comment type="caution">
    <text evidence="1">The sequence shown here is derived from an EMBL/GenBank/DDBJ whole genome shotgun (WGS) entry which is preliminary data.</text>
</comment>
<sequence>MMWSSSSTICLSFPIAALSPMQSKYGQLAEALLTTLHLKGHPTLSNGPLRSWCSPKAFSKPSLPPGLSCSPIALHYRVISDRVSRCVGQTGGSYIATHLSSLHCFQHIQSTAPGRNQRRPATLEHPSRANVPMAFDNDEVVASLADRLFLDSSGRRRKICGIVLQCRCVVLFCTLAFTNARARV</sequence>
<name>A0ACB8BNT0_9AGAM</name>
<keyword evidence="2" id="KW-1185">Reference proteome</keyword>
<gene>
    <name evidence="1" type="ORF">BV22DRAFT_326081</name>
</gene>
<protein>
    <submittedName>
        <fullName evidence="1">Uncharacterized protein</fullName>
    </submittedName>
</protein>
<organism evidence="1 2">
    <name type="scientific">Leucogyrophana mollusca</name>
    <dbReference type="NCBI Taxonomy" id="85980"/>
    <lineage>
        <taxon>Eukaryota</taxon>
        <taxon>Fungi</taxon>
        <taxon>Dikarya</taxon>
        <taxon>Basidiomycota</taxon>
        <taxon>Agaricomycotina</taxon>
        <taxon>Agaricomycetes</taxon>
        <taxon>Agaricomycetidae</taxon>
        <taxon>Boletales</taxon>
        <taxon>Boletales incertae sedis</taxon>
        <taxon>Leucogyrophana</taxon>
    </lineage>
</organism>
<dbReference type="Proteomes" id="UP000790709">
    <property type="component" value="Unassembled WGS sequence"/>
</dbReference>
<dbReference type="EMBL" id="MU266376">
    <property type="protein sequence ID" value="KAH7926853.1"/>
    <property type="molecule type" value="Genomic_DNA"/>
</dbReference>
<evidence type="ECO:0000313" key="2">
    <source>
        <dbReference type="Proteomes" id="UP000790709"/>
    </source>
</evidence>
<evidence type="ECO:0000313" key="1">
    <source>
        <dbReference type="EMBL" id="KAH7926853.1"/>
    </source>
</evidence>
<proteinExistence type="predicted"/>
<accession>A0ACB8BNT0</accession>